<evidence type="ECO:0008006" key="3">
    <source>
        <dbReference type="Google" id="ProtNLM"/>
    </source>
</evidence>
<dbReference type="HOGENOM" id="CLU_1791499_0_0_1"/>
<sequence>DDGEWFGPVLIQNVYTLKYANALPPGILPNPDLTLTTSDSEDSQKWYFTNINGNFCRIKNKKTGLYVGVDGAFHNGAYANEVDQGRSLEFVARPLESGWWIFTPTQLGPERESLWWTANDNANKIQYIVRIDQKTQYWLVTNTTA</sequence>
<organism evidence="1 2">
    <name type="scientific">Phlebiopsis gigantea (strain 11061_1 CR5-6)</name>
    <name type="common">White-rot fungus</name>
    <name type="synonym">Peniophora gigantea</name>
    <dbReference type="NCBI Taxonomy" id="745531"/>
    <lineage>
        <taxon>Eukaryota</taxon>
        <taxon>Fungi</taxon>
        <taxon>Dikarya</taxon>
        <taxon>Basidiomycota</taxon>
        <taxon>Agaricomycotina</taxon>
        <taxon>Agaricomycetes</taxon>
        <taxon>Polyporales</taxon>
        <taxon>Phanerochaetaceae</taxon>
        <taxon>Phlebiopsis</taxon>
    </lineage>
</organism>
<gene>
    <name evidence="1" type="ORF">PHLGIDRAFT_121668</name>
</gene>
<keyword evidence="2" id="KW-1185">Reference proteome</keyword>
<accession>A0A0C3S1V4</accession>
<dbReference type="Gene3D" id="2.80.10.50">
    <property type="match status" value="1"/>
</dbReference>
<dbReference type="SUPFAM" id="SSF50370">
    <property type="entry name" value="Ricin B-like lectins"/>
    <property type="match status" value="1"/>
</dbReference>
<dbReference type="EMBL" id="KN840620">
    <property type="protein sequence ID" value="KIP03372.1"/>
    <property type="molecule type" value="Genomic_DNA"/>
</dbReference>
<reference evidence="1 2" key="1">
    <citation type="journal article" date="2014" name="PLoS Genet.">
        <title>Analysis of the Phlebiopsis gigantea genome, transcriptome and secretome provides insight into its pioneer colonization strategies of wood.</title>
        <authorList>
            <person name="Hori C."/>
            <person name="Ishida T."/>
            <person name="Igarashi K."/>
            <person name="Samejima M."/>
            <person name="Suzuki H."/>
            <person name="Master E."/>
            <person name="Ferreira P."/>
            <person name="Ruiz-Duenas F.J."/>
            <person name="Held B."/>
            <person name="Canessa P."/>
            <person name="Larrondo L.F."/>
            <person name="Schmoll M."/>
            <person name="Druzhinina I.S."/>
            <person name="Kubicek C.P."/>
            <person name="Gaskell J.A."/>
            <person name="Kersten P."/>
            <person name="St John F."/>
            <person name="Glasner J."/>
            <person name="Sabat G."/>
            <person name="Splinter BonDurant S."/>
            <person name="Syed K."/>
            <person name="Yadav J."/>
            <person name="Mgbeahuruike A.C."/>
            <person name="Kovalchuk A."/>
            <person name="Asiegbu F.O."/>
            <person name="Lackner G."/>
            <person name="Hoffmeister D."/>
            <person name="Rencoret J."/>
            <person name="Gutierrez A."/>
            <person name="Sun H."/>
            <person name="Lindquist E."/>
            <person name="Barry K."/>
            <person name="Riley R."/>
            <person name="Grigoriev I.V."/>
            <person name="Henrissat B."/>
            <person name="Kues U."/>
            <person name="Berka R.M."/>
            <person name="Martinez A.T."/>
            <person name="Covert S.F."/>
            <person name="Blanchette R.A."/>
            <person name="Cullen D."/>
        </authorList>
    </citation>
    <scope>NUCLEOTIDE SEQUENCE [LARGE SCALE GENOMIC DNA]</scope>
    <source>
        <strain evidence="1 2">11061_1 CR5-6</strain>
    </source>
</reference>
<protein>
    <recommendedName>
        <fullName evidence="3">Ricin B lectin domain-containing protein</fullName>
    </recommendedName>
</protein>
<evidence type="ECO:0000313" key="2">
    <source>
        <dbReference type="Proteomes" id="UP000053257"/>
    </source>
</evidence>
<evidence type="ECO:0000313" key="1">
    <source>
        <dbReference type="EMBL" id="KIP03372.1"/>
    </source>
</evidence>
<dbReference type="Proteomes" id="UP000053257">
    <property type="component" value="Unassembled WGS sequence"/>
</dbReference>
<feature type="non-terminal residue" evidence="1">
    <location>
        <position position="1"/>
    </location>
</feature>
<dbReference type="AlphaFoldDB" id="A0A0C3S1V4"/>
<name>A0A0C3S1V4_PHLG1</name>
<dbReference type="InterPro" id="IPR035992">
    <property type="entry name" value="Ricin_B-like_lectins"/>
</dbReference>
<proteinExistence type="predicted"/>
<dbReference type="CDD" id="cd00161">
    <property type="entry name" value="beta-trefoil_Ricin-like"/>
    <property type="match status" value="1"/>
</dbReference>